<sequence>MNETIILYRGKYLRSLFYLLAGMNYSRTLLKFYESHKDRLQGKKLYTALARKLARIVWSVWHNNRPYEPK</sequence>
<dbReference type="PANTHER" id="PTHR33055">
    <property type="entry name" value="TRANSPOSASE FOR INSERTION SEQUENCE ELEMENT IS1111A"/>
    <property type="match status" value="1"/>
</dbReference>
<dbReference type="InterPro" id="IPR047650">
    <property type="entry name" value="Transpos_IS110"/>
</dbReference>
<keyword evidence="2" id="KW-1185">Reference proteome</keyword>
<gene>
    <name evidence="1" type="ORF">SACC_16310</name>
</gene>
<organism evidence="1 2">
    <name type="scientific">Saccharolobus caldissimus</name>
    <dbReference type="NCBI Taxonomy" id="1702097"/>
    <lineage>
        <taxon>Archaea</taxon>
        <taxon>Thermoproteota</taxon>
        <taxon>Thermoprotei</taxon>
        <taxon>Sulfolobales</taxon>
        <taxon>Sulfolobaceae</taxon>
        <taxon>Saccharolobus</taxon>
    </lineage>
</organism>
<protein>
    <recommendedName>
        <fullName evidence="3">Transposase</fullName>
    </recommendedName>
</protein>
<evidence type="ECO:0008006" key="3">
    <source>
        <dbReference type="Google" id="ProtNLM"/>
    </source>
</evidence>
<name>A0AAQ4CS33_9CREN</name>
<dbReference type="KEGG" id="scas:SACC_16310"/>
<dbReference type="AlphaFoldDB" id="A0AAQ4CS33"/>
<accession>A0AAQ4CS33</accession>
<proteinExistence type="predicted"/>
<dbReference type="EMBL" id="AP025226">
    <property type="protein sequence ID" value="BDB98614.1"/>
    <property type="molecule type" value="Genomic_DNA"/>
</dbReference>
<dbReference type="Proteomes" id="UP001319921">
    <property type="component" value="Chromosome"/>
</dbReference>
<evidence type="ECO:0000313" key="2">
    <source>
        <dbReference type="Proteomes" id="UP001319921"/>
    </source>
</evidence>
<dbReference type="PANTHER" id="PTHR33055:SF13">
    <property type="entry name" value="TRANSPOSASE"/>
    <property type="match status" value="1"/>
</dbReference>
<reference evidence="1 2" key="1">
    <citation type="journal article" date="2022" name="Microbiol. Resour. Announc.">
        <title>Complete Genome Sequence of the Hyperthermophilic and Acidophilic Archaeon Saccharolobus caldissimus Strain HS-3T.</title>
        <authorList>
            <person name="Sakai H.D."/>
            <person name="Kurosawa N."/>
        </authorList>
    </citation>
    <scope>NUCLEOTIDE SEQUENCE [LARGE SCALE GENOMIC DNA]</scope>
    <source>
        <strain evidence="1 2">JCM32116</strain>
    </source>
</reference>
<evidence type="ECO:0000313" key="1">
    <source>
        <dbReference type="EMBL" id="BDB98614.1"/>
    </source>
</evidence>